<dbReference type="EMBL" id="JAABNR010000037">
    <property type="protein sequence ID" value="NBZ89852.1"/>
    <property type="molecule type" value="Genomic_DNA"/>
</dbReference>
<name>A0AAE4YDV5_9RHOB</name>
<dbReference type="RefSeq" id="WP_168776643.1">
    <property type="nucleotide sequence ID" value="NZ_JAABNR010000037.1"/>
</dbReference>
<dbReference type="AlphaFoldDB" id="A0AAE4YDV5"/>
<keyword evidence="1" id="KW-0472">Membrane</keyword>
<sequence>MSAAFIAVDVAVDIEASWGLGRLLWISTWAGLGAGLAAFGLSGWGGRPGWRGWARAYAAAVLCSLCGGFAGGTAVYPIFGTLFGPPVAFWMMVSPKLMPLWWGGFVLVQLLALRLRARLGAGGSAGGG</sequence>
<keyword evidence="1" id="KW-0812">Transmembrane</keyword>
<accession>A0AAE4YDV5</accession>
<feature type="transmembrane region" description="Helical" evidence="1">
    <location>
        <begin position="99"/>
        <end position="115"/>
    </location>
</feature>
<proteinExistence type="predicted"/>
<evidence type="ECO:0000313" key="2">
    <source>
        <dbReference type="EMBL" id="NBZ89852.1"/>
    </source>
</evidence>
<feature type="transmembrane region" description="Helical" evidence="1">
    <location>
        <begin position="23"/>
        <end position="44"/>
    </location>
</feature>
<evidence type="ECO:0000256" key="1">
    <source>
        <dbReference type="SAM" id="Phobius"/>
    </source>
</evidence>
<reference evidence="2" key="1">
    <citation type="submission" date="2020-01" db="EMBL/GenBank/DDBJ databases">
        <authorList>
            <person name="Chen W.-M."/>
        </authorList>
    </citation>
    <scope>NUCLEOTIDE SEQUENCE</scope>
    <source>
        <strain evidence="2">CYK-10</strain>
    </source>
</reference>
<comment type="caution">
    <text evidence="2">The sequence shown here is derived from an EMBL/GenBank/DDBJ whole genome shotgun (WGS) entry which is preliminary data.</text>
</comment>
<protein>
    <submittedName>
        <fullName evidence="2">Uncharacterized protein</fullName>
    </submittedName>
</protein>
<feature type="transmembrane region" description="Helical" evidence="1">
    <location>
        <begin position="56"/>
        <end position="79"/>
    </location>
</feature>
<gene>
    <name evidence="2" type="ORF">GV832_19890</name>
</gene>
<dbReference type="Proteomes" id="UP001193501">
    <property type="component" value="Unassembled WGS sequence"/>
</dbReference>
<keyword evidence="3" id="KW-1185">Reference proteome</keyword>
<evidence type="ECO:0000313" key="3">
    <source>
        <dbReference type="Proteomes" id="UP001193501"/>
    </source>
</evidence>
<keyword evidence="1" id="KW-1133">Transmembrane helix</keyword>
<organism evidence="2 3">
    <name type="scientific">Stagnihabitans tardus</name>
    <dbReference type="NCBI Taxonomy" id="2699202"/>
    <lineage>
        <taxon>Bacteria</taxon>
        <taxon>Pseudomonadati</taxon>
        <taxon>Pseudomonadota</taxon>
        <taxon>Alphaproteobacteria</taxon>
        <taxon>Rhodobacterales</taxon>
        <taxon>Paracoccaceae</taxon>
        <taxon>Stagnihabitans</taxon>
    </lineage>
</organism>